<proteinExistence type="predicted"/>
<sequence length="242" mass="27934">MKIDAIKTTSLAREPKLPDRFLGGTLVGSGRLCSVFLSANEYGLDVYLPFDITVTWRGGCKFDVEIENDAILKYIWTSEMESLINIPSYVWCSKISGVLQIDVGWIWRTDPDVKLLLTGAINQPSPAYTTHVGILDSDWFHLPSTVNLQFFRQDETVEIKSQHPIARLVPLVNFEEGQNIELKTISINDEPSLLEPWKKYIREVYGKFDRNHTKRIHHGVYLRWKTEIEYICPVKSQTYVKR</sequence>
<dbReference type="RefSeq" id="WP_086111484.1">
    <property type="nucleotide sequence ID" value="NZ_CAWNHF010000134.1"/>
</dbReference>
<dbReference type="Pfam" id="PF19541">
    <property type="entry name" value="DUF6065"/>
    <property type="match status" value="1"/>
</dbReference>
<dbReference type="InterPro" id="IPR045709">
    <property type="entry name" value="DUF6065"/>
</dbReference>
<keyword evidence="2" id="KW-1185">Reference proteome</keyword>
<accession>A0A1Y2ST54</accession>
<name>A0A1Y2ST54_9GAMM</name>
<evidence type="ECO:0000313" key="2">
    <source>
        <dbReference type="Proteomes" id="UP000194204"/>
    </source>
</evidence>
<organism evidence="1 2">
    <name type="scientific">Xenorhabdus beddingii</name>
    <dbReference type="NCBI Taxonomy" id="40578"/>
    <lineage>
        <taxon>Bacteria</taxon>
        <taxon>Pseudomonadati</taxon>
        <taxon>Pseudomonadota</taxon>
        <taxon>Gammaproteobacteria</taxon>
        <taxon>Enterobacterales</taxon>
        <taxon>Morganellaceae</taxon>
        <taxon>Xenorhabdus</taxon>
    </lineage>
</organism>
<protein>
    <submittedName>
        <fullName evidence="1">Uncharacterized protein</fullName>
    </submittedName>
</protein>
<dbReference type="EMBL" id="MUBK01000003">
    <property type="protein sequence ID" value="OTA21391.1"/>
    <property type="molecule type" value="Genomic_DNA"/>
</dbReference>
<comment type="caution">
    <text evidence="1">The sequence shown here is derived from an EMBL/GenBank/DDBJ whole genome shotgun (WGS) entry which is preliminary data.</text>
</comment>
<dbReference type="AlphaFoldDB" id="A0A1Y2ST54"/>
<dbReference type="Proteomes" id="UP000194204">
    <property type="component" value="Unassembled WGS sequence"/>
</dbReference>
<evidence type="ECO:0000313" key="1">
    <source>
        <dbReference type="EMBL" id="OTA21391.1"/>
    </source>
</evidence>
<gene>
    <name evidence="1" type="ORF">Xbed_00620</name>
</gene>
<reference evidence="1 2" key="1">
    <citation type="submission" date="2017-01" db="EMBL/GenBank/DDBJ databases">
        <title>Deconstructing symbiosis and pathogenesis requirements using a combined genomic-metabolomic approach.</title>
        <authorList>
            <person name="Tobias N.J."/>
            <person name="Wolff H."/>
            <person name="Djahanschiri B."/>
            <person name="Ebersberger I."/>
            <person name="Bode H.B."/>
        </authorList>
    </citation>
    <scope>NUCLEOTIDE SEQUENCE [LARGE SCALE GENOMIC DNA]</scope>
    <source>
        <strain evidence="1 2">DSM 4764</strain>
    </source>
</reference>
<dbReference type="STRING" id="40578.Xbed_00620"/>